<reference evidence="2 3" key="1">
    <citation type="journal article" date="2016" name="Int. J. Mol. Sci.">
        <title>Comparative genomics of the extreme acidophile Acidithiobacillus thiooxidans reveals intraspecific divergence and niche adaptation.</title>
        <authorList>
            <person name="Zhang X."/>
            <person name="Feng X."/>
            <person name="Tao J."/>
            <person name="Ma L."/>
            <person name="Xiao Y."/>
            <person name="Liang Y."/>
            <person name="Liu X."/>
            <person name="Yin H."/>
        </authorList>
    </citation>
    <scope>NUCLEOTIDE SEQUENCE [LARGE SCALE GENOMIC DNA]</scope>
    <source>
        <strain evidence="2 3">A02</strain>
        <strain evidence="1">DXS-W</strain>
    </source>
</reference>
<evidence type="ECO:0000313" key="3">
    <source>
        <dbReference type="Proteomes" id="UP000094893"/>
    </source>
</evidence>
<evidence type="ECO:0000313" key="2">
    <source>
        <dbReference type="EMBL" id="OCX74141.1"/>
    </source>
</evidence>
<dbReference type="Proteomes" id="UP000095008">
    <property type="component" value="Unassembled WGS sequence"/>
</dbReference>
<dbReference type="Proteomes" id="UP000094893">
    <property type="component" value="Unassembled WGS sequence"/>
</dbReference>
<comment type="caution">
    <text evidence="2">The sequence shown here is derived from an EMBL/GenBank/DDBJ whole genome shotgun (WGS) entry which is preliminary data.</text>
</comment>
<dbReference type="OrthoDB" id="9971662at2"/>
<gene>
    <name evidence="1" type="ORF">A6M23_12080</name>
    <name evidence="2" type="ORF">A6P07_06475</name>
</gene>
<sequence length="153" mass="17154">MATTEVLAFDWGVGVLGVLDINGNEYIPYHYGEEMIQGAKRIVSCVGTVVSFNGNRRDLEEISKILGLSSVIDLHICGEHNDMLEITSDIRWPPRPGTASILGPGLRETYKHYFGHRTVVPPSHLSDYEANNWSDCHMTAELWKKWKLGNLGQ</sequence>
<protein>
    <submittedName>
        <fullName evidence="2">Uncharacterized protein</fullName>
    </submittedName>
</protein>
<dbReference type="EMBL" id="LWSA01000077">
    <property type="protein sequence ID" value="OCX74141.1"/>
    <property type="molecule type" value="Genomic_DNA"/>
</dbReference>
<dbReference type="AlphaFoldDB" id="A0A1C2IDT9"/>
<accession>A0A1C2IDT9</accession>
<dbReference type="EMBL" id="LWRY01000140">
    <property type="protein sequence ID" value="OCX71258.1"/>
    <property type="molecule type" value="Genomic_DNA"/>
</dbReference>
<organism evidence="2 3">
    <name type="scientific">Acidithiobacillus thiooxidans</name>
    <name type="common">Thiobacillus thiooxidans</name>
    <dbReference type="NCBI Taxonomy" id="930"/>
    <lineage>
        <taxon>Bacteria</taxon>
        <taxon>Pseudomonadati</taxon>
        <taxon>Pseudomonadota</taxon>
        <taxon>Acidithiobacillia</taxon>
        <taxon>Acidithiobacillales</taxon>
        <taxon>Acidithiobacillaceae</taxon>
        <taxon>Acidithiobacillus</taxon>
    </lineage>
</organism>
<evidence type="ECO:0000313" key="1">
    <source>
        <dbReference type="EMBL" id="OCX71258.1"/>
    </source>
</evidence>
<keyword evidence="4" id="KW-1185">Reference proteome</keyword>
<name>A0A1C2IDT9_ACITH</name>
<dbReference type="RefSeq" id="WP_024893545.1">
    <property type="nucleotide sequence ID" value="NZ_LWRY01000140.1"/>
</dbReference>
<evidence type="ECO:0000313" key="4">
    <source>
        <dbReference type="Proteomes" id="UP000095008"/>
    </source>
</evidence>
<proteinExistence type="predicted"/>